<evidence type="ECO:0000313" key="5">
    <source>
        <dbReference type="Proteomes" id="UP000280501"/>
    </source>
</evidence>
<dbReference type="Gene3D" id="3.40.190.10">
    <property type="entry name" value="Periplasmic binding protein-like II"/>
    <property type="match status" value="2"/>
</dbReference>
<dbReference type="Pfam" id="PF12974">
    <property type="entry name" value="Phosphonate-bd"/>
    <property type="match status" value="1"/>
</dbReference>
<proteinExistence type="inferred from homology"/>
<evidence type="ECO:0000256" key="2">
    <source>
        <dbReference type="ARBA" id="ARBA00022729"/>
    </source>
</evidence>
<dbReference type="SUPFAM" id="SSF53850">
    <property type="entry name" value="Periplasmic binding protein-like II"/>
    <property type="match status" value="1"/>
</dbReference>
<comment type="caution">
    <text evidence="4">The sequence shown here is derived from an EMBL/GenBank/DDBJ whole genome shotgun (WGS) entry which is preliminary data.</text>
</comment>
<dbReference type="EMBL" id="RKQZ01000001">
    <property type="protein sequence ID" value="RPF22380.1"/>
    <property type="molecule type" value="Genomic_DNA"/>
</dbReference>
<gene>
    <name evidence="4" type="ORF">EDD34_3037</name>
</gene>
<dbReference type="AlphaFoldDB" id="A0A3N4YUW1"/>
<sequence>MKRSVSIAAAAAAAALALTACGGGTDDGSGTEERDLPETLTLGLVPSQDQDQLVEDAEVLGDLLGEELGVEVETSVSTDYAALVVAMQTEQADIGMFGPVALVQAVDQADAEAVLQSVRYGSSTYHTQWMTNDPDTYCLDEVVTETDDDGNEFAFCNGAEAVEGPTGEDALALVEQGTTISFVEEGSASGYYYPATQLAEVQGIDPLTDITSIYAGGHPNSVLNVVRGDAPIGVSFNDARAEVLEEEPDAGTEAVVFASSPEIPNDGVAVSGTFEDATTTQITDAFLALAESEEGLAALDAVYGIEGLEPADLDALDAARQVAANFGDAE</sequence>
<name>A0A3N4YUW1_9MICO</name>
<feature type="chain" id="PRO_5039208518" evidence="3">
    <location>
        <begin position="23"/>
        <end position="330"/>
    </location>
</feature>
<dbReference type="PANTHER" id="PTHR35841:SF1">
    <property type="entry name" value="PHOSPHONATES-BINDING PERIPLASMIC PROTEIN"/>
    <property type="match status" value="1"/>
</dbReference>
<keyword evidence="2 3" id="KW-0732">Signal</keyword>
<evidence type="ECO:0000256" key="1">
    <source>
        <dbReference type="ARBA" id="ARBA00007162"/>
    </source>
</evidence>
<dbReference type="PROSITE" id="PS51257">
    <property type="entry name" value="PROKAR_LIPOPROTEIN"/>
    <property type="match status" value="1"/>
</dbReference>
<dbReference type="NCBIfam" id="TIGR01098">
    <property type="entry name" value="3A0109s03R"/>
    <property type="match status" value="1"/>
</dbReference>
<reference evidence="4 5" key="1">
    <citation type="submission" date="2018-11" db="EMBL/GenBank/DDBJ databases">
        <title>Sequencing the genomes of 1000 actinobacteria strains.</title>
        <authorList>
            <person name="Klenk H.-P."/>
        </authorList>
    </citation>
    <scope>NUCLEOTIDE SEQUENCE [LARGE SCALE GENOMIC DNA]</scope>
    <source>
        <strain evidence="4 5">DSM 15700</strain>
    </source>
</reference>
<organism evidence="4 5">
    <name type="scientific">Myceligenerans xiligouense</name>
    <dbReference type="NCBI Taxonomy" id="253184"/>
    <lineage>
        <taxon>Bacteria</taxon>
        <taxon>Bacillati</taxon>
        <taxon>Actinomycetota</taxon>
        <taxon>Actinomycetes</taxon>
        <taxon>Micrococcales</taxon>
        <taxon>Promicromonosporaceae</taxon>
        <taxon>Myceligenerans</taxon>
    </lineage>
</organism>
<protein>
    <submittedName>
        <fullName evidence="4">Phosphonate transport system substrate-binding protein</fullName>
    </submittedName>
</protein>
<accession>A0A3N4YUW1</accession>
<dbReference type="PANTHER" id="PTHR35841">
    <property type="entry name" value="PHOSPHONATES-BINDING PERIPLASMIC PROTEIN"/>
    <property type="match status" value="1"/>
</dbReference>
<dbReference type="OrthoDB" id="5139702at2"/>
<dbReference type="GO" id="GO:0043190">
    <property type="term" value="C:ATP-binding cassette (ABC) transporter complex"/>
    <property type="evidence" value="ECO:0007669"/>
    <property type="project" value="InterPro"/>
</dbReference>
<evidence type="ECO:0000256" key="3">
    <source>
        <dbReference type="SAM" id="SignalP"/>
    </source>
</evidence>
<comment type="similarity">
    <text evidence="1">Belongs to the phosphate/phosphite/phosphonate binding protein family.</text>
</comment>
<dbReference type="Proteomes" id="UP000280501">
    <property type="component" value="Unassembled WGS sequence"/>
</dbReference>
<dbReference type="InterPro" id="IPR005770">
    <property type="entry name" value="PhnD"/>
</dbReference>
<dbReference type="GO" id="GO:0055085">
    <property type="term" value="P:transmembrane transport"/>
    <property type="evidence" value="ECO:0007669"/>
    <property type="project" value="InterPro"/>
</dbReference>
<feature type="signal peptide" evidence="3">
    <location>
        <begin position="1"/>
        <end position="22"/>
    </location>
</feature>
<dbReference type="RefSeq" id="WP_123815301.1">
    <property type="nucleotide sequence ID" value="NZ_RKQZ01000001.1"/>
</dbReference>
<evidence type="ECO:0000313" key="4">
    <source>
        <dbReference type="EMBL" id="RPF22380.1"/>
    </source>
</evidence>
<keyword evidence="5" id="KW-1185">Reference proteome</keyword>